<evidence type="ECO:0000313" key="11">
    <source>
        <dbReference type="Proteomes" id="UP000032483"/>
    </source>
</evidence>
<evidence type="ECO:0000313" key="9">
    <source>
        <dbReference type="EMBL" id="KJF38583.1"/>
    </source>
</evidence>
<reference evidence="10 12" key="2">
    <citation type="submission" date="2015-10" db="EMBL/GenBank/DDBJ databases">
        <title>A novel member of the family Ruminococcaceae isolated from human faeces.</title>
        <authorList>
            <person name="Shkoporov A.N."/>
            <person name="Chaplin A.V."/>
            <person name="Motuzova O.V."/>
            <person name="Kafarskaia L.I."/>
            <person name="Efimov B.A."/>
        </authorList>
    </citation>
    <scope>NUCLEOTIDE SEQUENCE [LARGE SCALE GENOMIC DNA]</scope>
    <source>
        <strain evidence="10 12">668</strain>
    </source>
</reference>
<dbReference type="PANTHER" id="PTHR43005">
    <property type="entry name" value="BLR7065 PROTEIN"/>
    <property type="match status" value="1"/>
</dbReference>
<comment type="caution">
    <text evidence="9">The sequence shown here is derived from an EMBL/GenBank/DDBJ whole genome shotgun (WGS) entry which is preliminary data.</text>
</comment>
<evidence type="ECO:0000259" key="8">
    <source>
        <dbReference type="PROSITE" id="PS50928"/>
    </source>
</evidence>
<evidence type="ECO:0000256" key="4">
    <source>
        <dbReference type="ARBA" id="ARBA00022692"/>
    </source>
</evidence>
<dbReference type="CDD" id="cd06261">
    <property type="entry name" value="TM_PBP2"/>
    <property type="match status" value="1"/>
</dbReference>
<feature type="transmembrane region" description="Helical" evidence="7">
    <location>
        <begin position="173"/>
        <end position="196"/>
    </location>
</feature>
<reference evidence="9" key="1">
    <citation type="submission" date="2015-02" db="EMBL/GenBank/DDBJ databases">
        <title>A novel member of the family Ruminococcaceae isolated from human feces.</title>
        <authorList>
            <person name="Shkoporov A.N."/>
            <person name="Chaplin A.V."/>
            <person name="Motuzova O.V."/>
            <person name="Kafarskaia L.I."/>
            <person name="Khokhlova E.V."/>
            <person name="Efimov B.A."/>
        </authorList>
    </citation>
    <scope>NUCLEOTIDE SEQUENCE [LARGE SCALE GENOMIC DNA]</scope>
    <source>
        <strain evidence="9">585-1</strain>
    </source>
</reference>
<comment type="subcellular location">
    <subcellularLocation>
        <location evidence="1 7">Cell membrane</location>
        <topology evidence="1 7">Multi-pass membrane protein</topology>
    </subcellularLocation>
</comment>
<feature type="transmembrane region" description="Helical" evidence="7">
    <location>
        <begin position="88"/>
        <end position="109"/>
    </location>
</feature>
<keyword evidence="5 7" id="KW-1133">Transmembrane helix</keyword>
<feature type="domain" description="ABC transmembrane type-1" evidence="8">
    <location>
        <begin position="84"/>
        <end position="297"/>
    </location>
</feature>
<dbReference type="Proteomes" id="UP000032483">
    <property type="component" value="Unassembled WGS sequence"/>
</dbReference>
<dbReference type="GO" id="GO:0005886">
    <property type="term" value="C:plasma membrane"/>
    <property type="evidence" value="ECO:0007669"/>
    <property type="project" value="UniProtKB-SubCell"/>
</dbReference>
<dbReference type="AlphaFoldDB" id="A0A0D8IYG8"/>
<dbReference type="Gene3D" id="1.10.3720.10">
    <property type="entry name" value="MetI-like"/>
    <property type="match status" value="1"/>
</dbReference>
<dbReference type="GeneID" id="42858303"/>
<evidence type="ECO:0000256" key="7">
    <source>
        <dbReference type="RuleBase" id="RU363032"/>
    </source>
</evidence>
<feature type="transmembrane region" description="Helical" evidence="7">
    <location>
        <begin position="278"/>
        <end position="299"/>
    </location>
</feature>
<evidence type="ECO:0000256" key="6">
    <source>
        <dbReference type="ARBA" id="ARBA00023136"/>
    </source>
</evidence>
<feature type="transmembrane region" description="Helical" evidence="7">
    <location>
        <begin position="27"/>
        <end position="53"/>
    </location>
</feature>
<dbReference type="SUPFAM" id="SSF161098">
    <property type="entry name" value="MetI-like"/>
    <property type="match status" value="1"/>
</dbReference>
<evidence type="ECO:0000256" key="5">
    <source>
        <dbReference type="ARBA" id="ARBA00022989"/>
    </source>
</evidence>
<gene>
    <name evidence="10" type="ORF">ASJ35_11190</name>
    <name evidence="9" type="ORF">TQ39_17325</name>
</gene>
<feature type="transmembrane region" description="Helical" evidence="7">
    <location>
        <begin position="217"/>
        <end position="238"/>
    </location>
</feature>
<evidence type="ECO:0000256" key="3">
    <source>
        <dbReference type="ARBA" id="ARBA00022475"/>
    </source>
</evidence>
<keyword evidence="3" id="KW-1003">Cell membrane</keyword>
<feature type="transmembrane region" description="Helical" evidence="7">
    <location>
        <begin position="121"/>
        <end position="141"/>
    </location>
</feature>
<evidence type="ECO:0000256" key="2">
    <source>
        <dbReference type="ARBA" id="ARBA00022448"/>
    </source>
</evidence>
<evidence type="ECO:0000256" key="1">
    <source>
        <dbReference type="ARBA" id="ARBA00004651"/>
    </source>
</evidence>
<keyword evidence="11" id="KW-1185">Reference proteome</keyword>
<dbReference type="InterPro" id="IPR035906">
    <property type="entry name" value="MetI-like_sf"/>
</dbReference>
<dbReference type="Proteomes" id="UP000053433">
    <property type="component" value="Unassembled WGS sequence"/>
</dbReference>
<sequence>MKKRSLIPIAKNPKGVTLKSERQTLQIAFLFPLFLSLLILVLVPMASLLGLSFTNYKMTGGRFRFIGLENYIDLFTDKGFINAAQNTIFMVFFSVLLQMVVGVAAALAIQRMKRLRGLVQALIVMPMVIPPVVAGLIWRILLIPKYGGIHALLYGIGIQEAPAWLTDPVSARWVIVLVSVWEWVPFVVLFVIAALDSLPVSPFEAARIDGASFWQELWYLTLPLIKPILSMVLVFRVVEGLKIFPLVFSLTQGGPGNSTEELTYFAYSEGFVKFKTGYASASSMLMFAVLLVLIVFFYGKKSKAK</sequence>
<accession>A0A0W7TQ43</accession>
<organism evidence="9 11">
    <name type="scientific">Ruthenibacterium lactatiformans</name>
    <dbReference type="NCBI Taxonomy" id="1550024"/>
    <lineage>
        <taxon>Bacteria</taxon>
        <taxon>Bacillati</taxon>
        <taxon>Bacillota</taxon>
        <taxon>Clostridia</taxon>
        <taxon>Eubacteriales</taxon>
        <taxon>Oscillospiraceae</taxon>
        <taxon>Ruthenibacterium</taxon>
    </lineage>
</organism>
<dbReference type="InterPro" id="IPR000515">
    <property type="entry name" value="MetI-like"/>
</dbReference>
<protein>
    <recommendedName>
        <fullName evidence="8">ABC transmembrane type-1 domain-containing protein</fullName>
    </recommendedName>
</protein>
<name>A0A0D8IYG8_9FIRM</name>
<evidence type="ECO:0000313" key="10">
    <source>
        <dbReference type="EMBL" id="KUE75940.1"/>
    </source>
</evidence>
<dbReference type="RefSeq" id="WP_050006448.1">
    <property type="nucleotide sequence ID" value="NZ_CATXDA010000013.1"/>
</dbReference>
<accession>A0A0D8IYG8</accession>
<dbReference type="GO" id="GO:0055085">
    <property type="term" value="P:transmembrane transport"/>
    <property type="evidence" value="ECO:0007669"/>
    <property type="project" value="InterPro"/>
</dbReference>
<dbReference type="PROSITE" id="PS50928">
    <property type="entry name" value="ABC_TM1"/>
    <property type="match status" value="1"/>
</dbReference>
<keyword evidence="2 7" id="KW-0813">Transport</keyword>
<comment type="similarity">
    <text evidence="7">Belongs to the binding-protein-dependent transport system permease family.</text>
</comment>
<evidence type="ECO:0000313" key="12">
    <source>
        <dbReference type="Proteomes" id="UP000053433"/>
    </source>
</evidence>
<keyword evidence="6 7" id="KW-0472">Membrane</keyword>
<dbReference type="EMBL" id="JXXK01000037">
    <property type="protein sequence ID" value="KJF38583.1"/>
    <property type="molecule type" value="Genomic_DNA"/>
</dbReference>
<dbReference type="PANTHER" id="PTHR43005:SF1">
    <property type="entry name" value="SPERMIDINE_PUTRESCINE TRANSPORT SYSTEM PERMEASE PROTEIN"/>
    <property type="match status" value="1"/>
</dbReference>
<keyword evidence="4 7" id="KW-0812">Transmembrane</keyword>
<dbReference type="Pfam" id="PF00528">
    <property type="entry name" value="BPD_transp_1"/>
    <property type="match status" value="1"/>
</dbReference>
<proteinExistence type="inferred from homology"/>
<dbReference type="EMBL" id="LMUA01000014">
    <property type="protein sequence ID" value="KUE75940.1"/>
    <property type="molecule type" value="Genomic_DNA"/>
</dbReference>